<dbReference type="GO" id="GO:0016407">
    <property type="term" value="F:acetyltransferase activity"/>
    <property type="evidence" value="ECO:0007669"/>
    <property type="project" value="InterPro"/>
</dbReference>
<proteinExistence type="inferred from homology"/>
<name>A0A9W6SPI4_9ACTN</name>
<dbReference type="InterPro" id="IPR001447">
    <property type="entry name" value="Arylamine_N-AcTrfase"/>
</dbReference>
<dbReference type="Proteomes" id="UP001165079">
    <property type="component" value="Unassembled WGS sequence"/>
</dbReference>
<reference evidence="3" key="1">
    <citation type="submission" date="2023-03" db="EMBL/GenBank/DDBJ databases">
        <title>Actinorhabdospora filicis NBRC 111898.</title>
        <authorList>
            <person name="Ichikawa N."/>
            <person name="Sato H."/>
            <person name="Tonouchi N."/>
        </authorList>
    </citation>
    <scope>NUCLEOTIDE SEQUENCE</scope>
    <source>
        <strain evidence="3">NBRC 111898</strain>
    </source>
</reference>
<dbReference type="RefSeq" id="WP_285665840.1">
    <property type="nucleotide sequence ID" value="NZ_BSTX01000004.1"/>
</dbReference>
<dbReference type="Gene3D" id="2.40.128.150">
    <property type="entry name" value="Cysteine proteinases"/>
    <property type="match status" value="1"/>
</dbReference>
<comment type="caution">
    <text evidence="3">The sequence shown here is derived from an EMBL/GenBank/DDBJ whole genome shotgun (WGS) entry which is preliminary data.</text>
</comment>
<evidence type="ECO:0000256" key="2">
    <source>
        <dbReference type="RuleBase" id="RU003452"/>
    </source>
</evidence>
<dbReference type="Gene3D" id="3.30.2140.10">
    <property type="entry name" value="Arylamine N-acetyltransferase"/>
    <property type="match status" value="1"/>
</dbReference>
<dbReference type="SUPFAM" id="SSF54001">
    <property type="entry name" value="Cysteine proteinases"/>
    <property type="match status" value="1"/>
</dbReference>
<dbReference type="PRINTS" id="PR01543">
    <property type="entry name" value="ANATRNSFRASE"/>
</dbReference>
<dbReference type="PANTHER" id="PTHR11786:SF0">
    <property type="entry name" value="ARYLAMINE N-ACETYLTRANSFERASE 4-RELATED"/>
    <property type="match status" value="1"/>
</dbReference>
<dbReference type="Pfam" id="PF00797">
    <property type="entry name" value="Acetyltransf_2"/>
    <property type="match status" value="1"/>
</dbReference>
<comment type="similarity">
    <text evidence="1 2">Belongs to the arylamine N-acetyltransferase family.</text>
</comment>
<dbReference type="EMBL" id="BSTX01000004">
    <property type="protein sequence ID" value="GLZ80605.1"/>
    <property type="molecule type" value="Genomic_DNA"/>
</dbReference>
<gene>
    <name evidence="3" type="primary">nat</name>
    <name evidence="3" type="ORF">Afil01_54120</name>
</gene>
<dbReference type="AlphaFoldDB" id="A0A9W6SPI4"/>
<organism evidence="3 4">
    <name type="scientific">Actinorhabdospora filicis</name>
    <dbReference type="NCBI Taxonomy" id="1785913"/>
    <lineage>
        <taxon>Bacteria</taxon>
        <taxon>Bacillati</taxon>
        <taxon>Actinomycetota</taxon>
        <taxon>Actinomycetes</taxon>
        <taxon>Micromonosporales</taxon>
        <taxon>Micromonosporaceae</taxon>
        <taxon>Actinorhabdospora</taxon>
    </lineage>
</organism>
<sequence length="281" mass="31276">MLTPAQLDGYLDRIGFHGTAAADLETLNALHRAHLGAIPYENLDVHLRRKLSLDADDLYAKMVVDRRGGYCFEQNALFWYVLRAFGFTVAPIDGQASRELAGHSPVPTHMPLIATVEGRRYLVDVGVGDGFHEPLPLEVGEYADGIWTHRMTVLGDGIWRCVPDPNGALISFDFWPEEPRTIDDYRAPCHLRATDPGSPHLRVMAVQMPAERVKTTLRGAQLTFAGPDEPDGKRRVVLETREDFAAALDVHFGLRLAVDELDVLWPAARAQYLAWLKENGG</sequence>
<evidence type="ECO:0000256" key="1">
    <source>
        <dbReference type="ARBA" id="ARBA00006547"/>
    </source>
</evidence>
<evidence type="ECO:0000313" key="3">
    <source>
        <dbReference type="EMBL" id="GLZ80605.1"/>
    </source>
</evidence>
<dbReference type="InterPro" id="IPR038765">
    <property type="entry name" value="Papain-like_cys_pep_sf"/>
</dbReference>
<dbReference type="PANTHER" id="PTHR11786">
    <property type="entry name" value="N-HYDROXYARYLAMINE O-ACETYLTRANSFERASE"/>
    <property type="match status" value="1"/>
</dbReference>
<keyword evidence="4" id="KW-1185">Reference proteome</keyword>
<protein>
    <submittedName>
        <fullName evidence="3">Arylamine N-acetyltransferase</fullName>
    </submittedName>
</protein>
<accession>A0A9W6SPI4</accession>
<evidence type="ECO:0000313" key="4">
    <source>
        <dbReference type="Proteomes" id="UP001165079"/>
    </source>
</evidence>